<dbReference type="EMBL" id="AP025628">
    <property type="protein sequence ID" value="BDG61384.1"/>
    <property type="molecule type" value="Genomic_DNA"/>
</dbReference>
<dbReference type="Proteomes" id="UP001163687">
    <property type="component" value="Chromosome"/>
</dbReference>
<dbReference type="KEGG" id="cmic:caldi_24740"/>
<gene>
    <name evidence="2" type="ORF">caldi_24740</name>
</gene>
<protein>
    <submittedName>
        <fullName evidence="2">Uncharacterized protein</fullName>
    </submittedName>
</protein>
<evidence type="ECO:0000256" key="1">
    <source>
        <dbReference type="SAM" id="MobiDB-lite"/>
    </source>
</evidence>
<feature type="region of interest" description="Disordered" evidence="1">
    <location>
        <begin position="1"/>
        <end position="26"/>
    </location>
</feature>
<evidence type="ECO:0000313" key="3">
    <source>
        <dbReference type="Proteomes" id="UP001163687"/>
    </source>
</evidence>
<organism evidence="2 3">
    <name type="scientific">Caldinitratiruptor microaerophilus</name>
    <dbReference type="NCBI Taxonomy" id="671077"/>
    <lineage>
        <taxon>Bacteria</taxon>
        <taxon>Bacillati</taxon>
        <taxon>Bacillota</taxon>
        <taxon>Clostridia</taxon>
        <taxon>Eubacteriales</taxon>
        <taxon>Symbiobacteriaceae</taxon>
        <taxon>Caldinitratiruptor</taxon>
    </lineage>
</organism>
<proteinExistence type="predicted"/>
<sequence length="117" mass="12647">MPQQFHQYGAGRTTETDQDIQSDAAGSDFFVSKQRHHGSGRCLAADAEEAVRSGVGHGGLIAETGDQCRQGLRDRVPGQLPHRTAPDLHIAVTSLLKQRPEFQLRRLPSFASAEVGG</sequence>
<evidence type="ECO:0000313" key="2">
    <source>
        <dbReference type="EMBL" id="BDG61384.1"/>
    </source>
</evidence>
<keyword evidence="3" id="KW-1185">Reference proteome</keyword>
<name>A0AA35GAJ9_9FIRM</name>
<dbReference type="AlphaFoldDB" id="A0AA35GAJ9"/>
<accession>A0AA35GAJ9</accession>
<reference evidence="2" key="1">
    <citation type="submission" date="2022-03" db="EMBL/GenBank/DDBJ databases">
        <title>Complete genome sequence of Caldinitratiruptor microaerophilus.</title>
        <authorList>
            <person name="Mukaiyama R."/>
            <person name="Nishiyama T."/>
            <person name="Ueda K."/>
        </authorList>
    </citation>
    <scope>NUCLEOTIDE SEQUENCE</scope>
    <source>
        <strain evidence="2">JCM 16183</strain>
    </source>
</reference>